<sequence length="859" mass="92608">MSNLSPSRLRTKTSDLTDFFRGAGNSLGQPRHSQSQKDATSMNLEVPSGDEMSRKKITRIPLFGRSRKKSTQSTASSPFVTSSGVRESTETGVHLSRASSSSAVDSRSTASFELMRLALSATQSRKQFQFQPFTSQNQFFVFLQECDVLTIEHSRRPSEASIPTATNPPPLPVPSKPPSRVPTSLSSKFAATFSHSRSSKVTANAPPHTELRPKQPVSYPSGLVPPDSSSRSVSQAESGPPVETKALSTTTRPTRPTITVSMSADDDDEFKDLFTRSTEELEQYSRAVELRARLQNKQSDEHKLDTRSTPSPSSPVEVTSTPSIYKRGHTPASAIAAAVRHQHVPSIGSDRPPSTSSKNSRKNSDSDKSIEKIDRTSTPRPSEPRESPRLVGADKEKVLPPSLSRRSTMAAGSLVHYSDGMPSSLRSRTKLASTLSRSRPPTIPLPLLPPSSPPPLSPLPPSPTIASKVPDFATASFTSRTAQSESGSSRKAHVRPRAHTISSSTSVPPSPLSQSLTTADMPTTSSKAIPPPVEDDALDIDSASPEQLRQALKTRNEQYAEVTARMLKMTEQHNVEVSTLEKKIATLEKEARKRDTQIKGFTWMLNDGESPQAQPKPLPPGILNQSRFASSAVNIVSSDSEYEVQRIPPPSAPRRLYYQSDSGVESHATSGAESVVASGGSATESISSAFRVRKLRRPYLVSDGTQSITRSGTVRSSKVPPATNNEKTLPEVPYLPASTATKRSSISSTTVSPSSSTSSLLPPSPSITMSSLSAIPEGSKSQGTLHPARYDSSSEQQDERRAARTSHRTSVSSLTSSSTAASSSYSANMKRSRPPSIAQVLEKSPSNMNEVLEKMRSLS</sequence>
<feature type="compositionally biased region" description="Basic and acidic residues" evidence="2">
    <location>
        <begin position="292"/>
        <end position="306"/>
    </location>
</feature>
<reference evidence="3 4" key="1">
    <citation type="journal article" date="2018" name="Evol. Lett.">
        <title>Horizontal gene cluster transfer increased hallucinogenic mushroom diversity.</title>
        <authorList>
            <person name="Reynolds H.T."/>
            <person name="Vijayakumar V."/>
            <person name="Gluck-Thaler E."/>
            <person name="Korotkin H.B."/>
            <person name="Matheny P.B."/>
            <person name="Slot J.C."/>
        </authorList>
    </citation>
    <scope>NUCLEOTIDE SEQUENCE [LARGE SCALE GENOMIC DNA]</scope>
    <source>
        <strain evidence="3 4">2631</strain>
    </source>
</reference>
<feature type="region of interest" description="Disordered" evidence="2">
    <location>
        <begin position="1"/>
        <end position="102"/>
    </location>
</feature>
<feature type="region of interest" description="Disordered" evidence="2">
    <location>
        <begin position="706"/>
        <end position="859"/>
    </location>
</feature>
<feature type="coiled-coil region" evidence="1">
    <location>
        <begin position="570"/>
        <end position="597"/>
    </location>
</feature>
<feature type="region of interest" description="Disordered" evidence="2">
    <location>
        <begin position="157"/>
        <end position="271"/>
    </location>
</feature>
<feature type="compositionally biased region" description="Polar residues" evidence="2">
    <location>
        <begin position="183"/>
        <end position="202"/>
    </location>
</feature>
<accession>A0A409XP21</accession>
<protein>
    <submittedName>
        <fullName evidence="3">Uncharacterized protein</fullName>
    </submittedName>
</protein>
<feature type="compositionally biased region" description="Low complexity" evidence="2">
    <location>
        <begin position="808"/>
        <end position="827"/>
    </location>
</feature>
<feature type="region of interest" description="Disordered" evidence="2">
    <location>
        <begin position="644"/>
        <end position="680"/>
    </location>
</feature>
<dbReference type="InParanoid" id="A0A409XP21"/>
<keyword evidence="1" id="KW-0175">Coiled coil</keyword>
<feature type="compositionally biased region" description="Polar residues" evidence="2">
    <location>
        <begin position="706"/>
        <end position="727"/>
    </location>
</feature>
<organism evidence="3 4">
    <name type="scientific">Psilocybe cyanescens</name>
    <dbReference type="NCBI Taxonomy" id="93625"/>
    <lineage>
        <taxon>Eukaryota</taxon>
        <taxon>Fungi</taxon>
        <taxon>Dikarya</taxon>
        <taxon>Basidiomycota</taxon>
        <taxon>Agaricomycotina</taxon>
        <taxon>Agaricomycetes</taxon>
        <taxon>Agaricomycetidae</taxon>
        <taxon>Agaricales</taxon>
        <taxon>Agaricineae</taxon>
        <taxon>Strophariaceae</taxon>
        <taxon>Psilocybe</taxon>
    </lineage>
</organism>
<gene>
    <name evidence="3" type="ORF">CVT25_010355</name>
</gene>
<feature type="compositionally biased region" description="Polar residues" evidence="2">
    <location>
        <begin position="424"/>
        <end position="434"/>
    </location>
</feature>
<comment type="caution">
    <text evidence="3">The sequence shown here is derived from an EMBL/GenBank/DDBJ whole genome shotgun (WGS) entry which is preliminary data.</text>
</comment>
<feature type="compositionally biased region" description="Low complexity" evidence="2">
    <location>
        <begin position="307"/>
        <end position="323"/>
    </location>
</feature>
<feature type="region of interest" description="Disordered" evidence="2">
    <location>
        <begin position="292"/>
        <end position="539"/>
    </location>
</feature>
<feature type="compositionally biased region" description="Polar residues" evidence="2">
    <location>
        <begin position="475"/>
        <end position="489"/>
    </location>
</feature>
<feature type="compositionally biased region" description="Polar residues" evidence="2">
    <location>
        <begin position="71"/>
        <end position="86"/>
    </location>
</feature>
<dbReference type="AlphaFoldDB" id="A0A409XP21"/>
<feature type="compositionally biased region" description="Pro residues" evidence="2">
    <location>
        <begin position="166"/>
        <end position="180"/>
    </location>
</feature>
<feature type="compositionally biased region" description="Low complexity" evidence="2">
    <location>
        <begin position="744"/>
        <end position="773"/>
    </location>
</feature>
<dbReference type="OrthoDB" id="2804750at2759"/>
<feature type="compositionally biased region" description="Polar residues" evidence="2">
    <location>
        <begin position="227"/>
        <end position="237"/>
    </location>
</feature>
<keyword evidence="4" id="KW-1185">Reference proteome</keyword>
<proteinExistence type="predicted"/>
<feature type="compositionally biased region" description="Low complexity" evidence="2">
    <location>
        <begin position="502"/>
        <end position="518"/>
    </location>
</feature>
<evidence type="ECO:0000313" key="3">
    <source>
        <dbReference type="EMBL" id="PPQ92522.1"/>
    </source>
</evidence>
<feature type="compositionally biased region" description="Low complexity" evidence="2">
    <location>
        <begin position="249"/>
        <end position="259"/>
    </location>
</feature>
<dbReference type="Proteomes" id="UP000283269">
    <property type="component" value="Unassembled WGS sequence"/>
</dbReference>
<evidence type="ECO:0000313" key="4">
    <source>
        <dbReference type="Proteomes" id="UP000283269"/>
    </source>
</evidence>
<evidence type="ECO:0000256" key="2">
    <source>
        <dbReference type="SAM" id="MobiDB-lite"/>
    </source>
</evidence>
<feature type="compositionally biased region" description="Pro residues" evidence="2">
    <location>
        <begin position="441"/>
        <end position="463"/>
    </location>
</feature>
<name>A0A409XP21_PSICY</name>
<dbReference type="EMBL" id="NHYD01001028">
    <property type="protein sequence ID" value="PPQ92522.1"/>
    <property type="molecule type" value="Genomic_DNA"/>
</dbReference>
<feature type="compositionally biased region" description="Low complexity" evidence="2">
    <location>
        <begin position="668"/>
        <end position="680"/>
    </location>
</feature>
<feature type="compositionally biased region" description="Polar residues" evidence="2">
    <location>
        <begin position="26"/>
        <end position="43"/>
    </location>
</feature>
<evidence type="ECO:0000256" key="1">
    <source>
        <dbReference type="SAM" id="Coils"/>
    </source>
</evidence>
<feature type="compositionally biased region" description="Basic and acidic residues" evidence="2">
    <location>
        <begin position="362"/>
        <end position="398"/>
    </location>
</feature>